<reference evidence="1" key="1">
    <citation type="submission" date="2020-07" db="EMBL/GenBank/DDBJ databases">
        <title>The High-quality genome of the commercially important snow crab, Chionoecetes opilio.</title>
        <authorList>
            <person name="Jeong J.-H."/>
            <person name="Ryu S."/>
        </authorList>
    </citation>
    <scope>NUCLEOTIDE SEQUENCE</scope>
    <source>
        <strain evidence="1">MADBK_172401_WGS</strain>
        <tissue evidence="1">Digestive gland</tissue>
    </source>
</reference>
<protein>
    <submittedName>
        <fullName evidence="1">Uncharacterized protein</fullName>
    </submittedName>
</protein>
<dbReference type="AlphaFoldDB" id="A0A8J5CPR7"/>
<gene>
    <name evidence="1" type="ORF">GWK47_053158</name>
</gene>
<comment type="caution">
    <text evidence="1">The sequence shown here is derived from an EMBL/GenBank/DDBJ whole genome shotgun (WGS) entry which is preliminary data.</text>
</comment>
<sequence>MLYRLYNSKVIGSVSLACAMSSTLPRTRSLSAASTSSGAKPDRVRPVSVCDASWARMSGQELRQQQLVRTPSQANNLCTTVPQSLVVQNLGGRHTPTRSSLRHSRMIVLSKNGKKGENGSAIGDLCGKEV</sequence>
<organism evidence="1 2">
    <name type="scientific">Chionoecetes opilio</name>
    <name type="common">Atlantic snow crab</name>
    <name type="synonym">Cancer opilio</name>
    <dbReference type="NCBI Taxonomy" id="41210"/>
    <lineage>
        <taxon>Eukaryota</taxon>
        <taxon>Metazoa</taxon>
        <taxon>Ecdysozoa</taxon>
        <taxon>Arthropoda</taxon>
        <taxon>Crustacea</taxon>
        <taxon>Multicrustacea</taxon>
        <taxon>Malacostraca</taxon>
        <taxon>Eumalacostraca</taxon>
        <taxon>Eucarida</taxon>
        <taxon>Decapoda</taxon>
        <taxon>Pleocyemata</taxon>
        <taxon>Brachyura</taxon>
        <taxon>Eubrachyura</taxon>
        <taxon>Majoidea</taxon>
        <taxon>Majidae</taxon>
        <taxon>Chionoecetes</taxon>
    </lineage>
</organism>
<evidence type="ECO:0000313" key="1">
    <source>
        <dbReference type="EMBL" id="KAG0718099.1"/>
    </source>
</evidence>
<dbReference type="Proteomes" id="UP000770661">
    <property type="component" value="Unassembled WGS sequence"/>
</dbReference>
<accession>A0A8J5CPR7</accession>
<proteinExistence type="predicted"/>
<evidence type="ECO:0000313" key="2">
    <source>
        <dbReference type="Proteomes" id="UP000770661"/>
    </source>
</evidence>
<name>A0A8J5CPR7_CHIOP</name>
<keyword evidence="2" id="KW-1185">Reference proteome</keyword>
<dbReference type="OrthoDB" id="7685256at2759"/>
<dbReference type="EMBL" id="JACEEZ010016686">
    <property type="protein sequence ID" value="KAG0718099.1"/>
    <property type="molecule type" value="Genomic_DNA"/>
</dbReference>